<dbReference type="KEGG" id="bmus:118884325"/>
<keyword evidence="3" id="KW-1185">Reference proteome</keyword>
<feature type="compositionally biased region" description="Basic and acidic residues" evidence="1">
    <location>
        <begin position="88"/>
        <end position="102"/>
    </location>
</feature>
<sequence length="278" mass="29608">MAAAPLLLLLLLVPVPLLPLLAQGPGGALGNRHAVYWNSSNQQSGPAEMGGGAHRAGRPPPPPPRFLRLCCRCARAPRLPHCGSRGPINRESDVLRSRERRGPGSWGRGRAEPQAPAPPPPGHPAARGLHGAGECERLSGYLLPALQQLRGGPGGGARARRRGGAVRAVYGEPGRLPHLQRHPRLQALGVQPTARSPQPHQVLGEVPALQRLLSGLRVPRGPRVLLHLHAHPQSALEVSEDEGVRLLRLHIALRGEAGPHSPPVHHGPQCEDQRAGRL</sequence>
<feature type="region of interest" description="Disordered" evidence="1">
    <location>
        <begin position="256"/>
        <end position="278"/>
    </location>
</feature>
<feature type="compositionally biased region" description="Basic and acidic residues" evidence="1">
    <location>
        <begin position="268"/>
        <end position="278"/>
    </location>
</feature>
<feature type="region of interest" description="Disordered" evidence="1">
    <location>
        <begin position="82"/>
        <end position="130"/>
    </location>
</feature>
<dbReference type="GeneID" id="118884325"/>
<name>A0A8B8VSC0_BALMU</name>
<dbReference type="CTD" id="1944"/>
<protein>
    <submittedName>
        <fullName evidence="4">Ephrin-A3 isoform X1</fullName>
    </submittedName>
</protein>
<reference evidence="4" key="1">
    <citation type="submission" date="2025-08" db="UniProtKB">
        <authorList>
            <consortium name="RefSeq"/>
        </authorList>
    </citation>
    <scope>IDENTIFICATION</scope>
    <source>
        <tissue evidence="4">Epidermis and Blubber</tissue>
    </source>
</reference>
<gene>
    <name evidence="4" type="primary">EFNA3</name>
</gene>
<proteinExistence type="predicted"/>
<keyword evidence="2" id="KW-0732">Signal</keyword>
<evidence type="ECO:0000256" key="1">
    <source>
        <dbReference type="SAM" id="MobiDB-lite"/>
    </source>
</evidence>
<dbReference type="AlphaFoldDB" id="A0A8B8VSC0"/>
<dbReference type="RefSeq" id="XP_036687796.1">
    <property type="nucleotide sequence ID" value="XM_036831901.1"/>
</dbReference>
<organism evidence="3 4">
    <name type="scientific">Balaenoptera musculus</name>
    <name type="common">Blue whale</name>
    <dbReference type="NCBI Taxonomy" id="9771"/>
    <lineage>
        <taxon>Eukaryota</taxon>
        <taxon>Metazoa</taxon>
        <taxon>Chordata</taxon>
        <taxon>Craniata</taxon>
        <taxon>Vertebrata</taxon>
        <taxon>Euteleostomi</taxon>
        <taxon>Mammalia</taxon>
        <taxon>Eutheria</taxon>
        <taxon>Laurasiatheria</taxon>
        <taxon>Artiodactyla</taxon>
        <taxon>Whippomorpha</taxon>
        <taxon>Cetacea</taxon>
        <taxon>Mysticeti</taxon>
        <taxon>Balaenopteridae</taxon>
        <taxon>Balaenoptera</taxon>
    </lineage>
</organism>
<evidence type="ECO:0000313" key="4">
    <source>
        <dbReference type="RefSeq" id="XP_036687796.1"/>
    </source>
</evidence>
<feature type="region of interest" description="Disordered" evidence="1">
    <location>
        <begin position="39"/>
        <end position="61"/>
    </location>
</feature>
<feature type="chain" id="PRO_5034138955" evidence="2">
    <location>
        <begin position="23"/>
        <end position="278"/>
    </location>
</feature>
<evidence type="ECO:0000313" key="3">
    <source>
        <dbReference type="Proteomes" id="UP000694857"/>
    </source>
</evidence>
<accession>A0A8B8VSC0</accession>
<evidence type="ECO:0000256" key="2">
    <source>
        <dbReference type="SAM" id="SignalP"/>
    </source>
</evidence>
<dbReference type="Proteomes" id="UP000694857">
    <property type="component" value="Chromosome 1"/>
</dbReference>
<feature type="signal peptide" evidence="2">
    <location>
        <begin position="1"/>
        <end position="22"/>
    </location>
</feature>